<feature type="signal peptide" evidence="1">
    <location>
        <begin position="1"/>
        <end position="18"/>
    </location>
</feature>
<dbReference type="InterPro" id="IPR018707">
    <property type="entry name" value="LpxR"/>
</dbReference>
<sequence>MKLLKKSFLFLTTSLIYADTVSLVLENDAIVGQDHHYTNGIYLTCMSENNTTFPDLLSFIDLEQKNIAFSISHAIFTPENKEINTRDLNDLPYAGYVDLNFLAYKSSANFFHEAGINIGMVGPFAQADTLQKDFHSLFGFNEPNGWDNQLDDEFIYGISYNVGYKTDPFAIQDLSLDLTTNIKADLGNFYTGTLVGTSLRLSSIAMRSFTTAGNFIGANETSVLNYEPTKSFNWALSLSIYYNKFNTYYLIDEAIEEGYYLDELDYIISQKLALDLYYNALKVSLYLKSVDIQTKSIFSSSNEKIGGISIIWKWD</sequence>
<dbReference type="InterPro" id="IPR037107">
    <property type="entry name" value="Put_OMP_sf"/>
</dbReference>
<keyword evidence="3" id="KW-1185">Reference proteome</keyword>
<name>A0AAJ4A596_9BACT</name>
<organism evidence="2 3">
    <name type="scientific">Sulfurimonas xiamenensis</name>
    <dbReference type="NCBI Taxonomy" id="2590021"/>
    <lineage>
        <taxon>Bacteria</taxon>
        <taxon>Pseudomonadati</taxon>
        <taxon>Campylobacterota</taxon>
        <taxon>Epsilonproteobacteria</taxon>
        <taxon>Campylobacterales</taxon>
        <taxon>Sulfurimonadaceae</taxon>
        <taxon>Sulfurimonas</taxon>
    </lineage>
</organism>
<gene>
    <name evidence="2" type="ORF">FJR47_05415</name>
</gene>
<dbReference type="Pfam" id="PF09982">
    <property type="entry name" value="LpxR"/>
    <property type="match status" value="1"/>
</dbReference>
<evidence type="ECO:0000256" key="1">
    <source>
        <dbReference type="SAM" id="SignalP"/>
    </source>
</evidence>
<dbReference type="EMBL" id="CP041166">
    <property type="protein sequence ID" value="QFR44231.1"/>
    <property type="molecule type" value="Genomic_DNA"/>
</dbReference>
<evidence type="ECO:0000313" key="2">
    <source>
        <dbReference type="EMBL" id="QFR44231.1"/>
    </source>
</evidence>
<protein>
    <submittedName>
        <fullName evidence="2">Lipid A deacylase LpxR family protein</fullName>
    </submittedName>
</protein>
<proteinExistence type="predicted"/>
<dbReference type="Gene3D" id="2.40.128.140">
    <property type="entry name" value="Outer membrane protein"/>
    <property type="match status" value="1"/>
</dbReference>
<reference evidence="3" key="1">
    <citation type="submission" date="2019-06" db="EMBL/GenBank/DDBJ databases">
        <title>Sulfurimonas gotlandica sp. nov., a chemoautotrophic and psychrotolerant epsilonproteobacterium isolated from a pelagic redoxcline, and an emended description of the genus Sulfurimonas.</title>
        <authorList>
            <person name="Wang S."/>
            <person name="Jiang L."/>
            <person name="Shao Z."/>
        </authorList>
    </citation>
    <scope>NUCLEOTIDE SEQUENCE [LARGE SCALE GENOMIC DNA]</scope>
    <source>
        <strain evidence="3">1-1N</strain>
    </source>
</reference>
<feature type="chain" id="PRO_5042478398" evidence="1">
    <location>
        <begin position="19"/>
        <end position="315"/>
    </location>
</feature>
<accession>A0AAJ4A596</accession>
<dbReference type="Proteomes" id="UP000326061">
    <property type="component" value="Chromosome"/>
</dbReference>
<dbReference type="KEGG" id="suln:FJR47_05415"/>
<evidence type="ECO:0000313" key="3">
    <source>
        <dbReference type="Proteomes" id="UP000326061"/>
    </source>
</evidence>
<keyword evidence="1" id="KW-0732">Signal</keyword>
<dbReference type="AlphaFoldDB" id="A0AAJ4A596"/>